<dbReference type="eggNOG" id="ENOG502RKKV">
    <property type="taxonomic scope" value="Eukaryota"/>
</dbReference>
<dbReference type="STRING" id="44689.Q54P99"/>
<dbReference type="dictyBase" id="DDB_G0284687"/>
<evidence type="ECO:0000313" key="4">
    <source>
        <dbReference type="Proteomes" id="UP000002195"/>
    </source>
</evidence>
<dbReference type="PhylomeDB" id="Q54P99"/>
<proteinExistence type="predicted"/>
<name>Q54P99_DICDI</name>
<dbReference type="AlphaFoldDB" id="Q54P99"/>
<protein>
    <submittedName>
        <fullName evidence="3">Phospholipase D</fullName>
    </submittedName>
</protein>
<dbReference type="HOGENOM" id="CLU_428689_0_0_1"/>
<dbReference type="GeneID" id="8624727"/>
<dbReference type="Pfam" id="PF13091">
    <property type="entry name" value="PLDc_2"/>
    <property type="match status" value="2"/>
</dbReference>
<evidence type="ECO:0000256" key="1">
    <source>
        <dbReference type="SAM" id="MobiDB-lite"/>
    </source>
</evidence>
<dbReference type="CDD" id="cd09110">
    <property type="entry name" value="PLDc_CLS_1"/>
    <property type="match status" value="1"/>
</dbReference>
<organism evidence="3 4">
    <name type="scientific">Dictyostelium discoideum</name>
    <name type="common">Social amoeba</name>
    <dbReference type="NCBI Taxonomy" id="44689"/>
    <lineage>
        <taxon>Eukaryota</taxon>
        <taxon>Amoebozoa</taxon>
        <taxon>Evosea</taxon>
        <taxon>Eumycetozoa</taxon>
        <taxon>Dictyostelia</taxon>
        <taxon>Dictyosteliales</taxon>
        <taxon>Dictyosteliaceae</taxon>
        <taxon>Dictyostelium</taxon>
    </lineage>
</organism>
<accession>Q54P99</accession>
<dbReference type="SMART" id="SM00155">
    <property type="entry name" value="PLDc"/>
    <property type="match status" value="2"/>
</dbReference>
<feature type="domain" description="PLD phosphodiesterase" evidence="2">
    <location>
        <begin position="516"/>
        <end position="543"/>
    </location>
</feature>
<comment type="caution">
    <text evidence="3">The sequence shown here is derived from an EMBL/GenBank/DDBJ whole genome shotgun (WGS) entry which is preliminary data.</text>
</comment>
<dbReference type="PANTHER" id="PTHR21248">
    <property type="entry name" value="CARDIOLIPIN SYNTHASE"/>
    <property type="match status" value="1"/>
</dbReference>
<reference evidence="3 4" key="1">
    <citation type="journal article" date="2005" name="Nature">
        <title>The genome of the social amoeba Dictyostelium discoideum.</title>
        <authorList>
            <consortium name="The Dictyostelium discoideum Sequencing Consortium"/>
            <person name="Eichinger L."/>
            <person name="Pachebat J.A."/>
            <person name="Glockner G."/>
            <person name="Rajandream M.A."/>
            <person name="Sucgang R."/>
            <person name="Berriman M."/>
            <person name="Song J."/>
            <person name="Olsen R."/>
            <person name="Szafranski K."/>
            <person name="Xu Q."/>
            <person name="Tunggal B."/>
            <person name="Kummerfeld S."/>
            <person name="Madera M."/>
            <person name="Konfortov B.A."/>
            <person name="Rivero F."/>
            <person name="Bankier A.T."/>
            <person name="Lehmann R."/>
            <person name="Hamlin N."/>
            <person name="Davies R."/>
            <person name="Gaudet P."/>
            <person name="Fey P."/>
            <person name="Pilcher K."/>
            <person name="Chen G."/>
            <person name="Saunders D."/>
            <person name="Sodergren E."/>
            <person name="Davis P."/>
            <person name="Kerhornou A."/>
            <person name="Nie X."/>
            <person name="Hall N."/>
            <person name="Anjard C."/>
            <person name="Hemphill L."/>
            <person name="Bason N."/>
            <person name="Farbrother P."/>
            <person name="Desany B."/>
            <person name="Just E."/>
            <person name="Morio T."/>
            <person name="Rost R."/>
            <person name="Churcher C."/>
            <person name="Cooper J."/>
            <person name="Haydock S."/>
            <person name="van Driessche N."/>
            <person name="Cronin A."/>
            <person name="Goodhead I."/>
            <person name="Muzny D."/>
            <person name="Mourier T."/>
            <person name="Pain A."/>
            <person name="Lu M."/>
            <person name="Harper D."/>
            <person name="Lindsay R."/>
            <person name="Hauser H."/>
            <person name="James K."/>
            <person name="Quiles M."/>
            <person name="Madan Babu M."/>
            <person name="Saito T."/>
            <person name="Buchrieser C."/>
            <person name="Wardroper A."/>
            <person name="Felder M."/>
            <person name="Thangavelu M."/>
            <person name="Johnson D."/>
            <person name="Knights A."/>
            <person name="Loulseged H."/>
            <person name="Mungall K."/>
            <person name="Oliver K."/>
            <person name="Price C."/>
            <person name="Quail M.A."/>
            <person name="Urushihara H."/>
            <person name="Hernandez J."/>
            <person name="Rabbinowitsch E."/>
            <person name="Steffen D."/>
            <person name="Sanders M."/>
            <person name="Ma J."/>
            <person name="Kohara Y."/>
            <person name="Sharp S."/>
            <person name="Simmonds M."/>
            <person name="Spiegler S."/>
            <person name="Tivey A."/>
            <person name="Sugano S."/>
            <person name="White B."/>
            <person name="Walker D."/>
            <person name="Woodward J."/>
            <person name="Winckler T."/>
            <person name="Tanaka Y."/>
            <person name="Shaulsky G."/>
            <person name="Schleicher M."/>
            <person name="Weinstock G."/>
            <person name="Rosenthal A."/>
            <person name="Cox E.C."/>
            <person name="Chisholm R.L."/>
            <person name="Gibbs R."/>
            <person name="Loomis W.F."/>
            <person name="Platzer M."/>
            <person name="Kay R.R."/>
            <person name="Williams J."/>
            <person name="Dear P.H."/>
            <person name="Noegel A.A."/>
            <person name="Barrell B."/>
            <person name="Kuspa A."/>
        </authorList>
    </citation>
    <scope>NUCLEOTIDE SEQUENCE [LARGE SCALE GENOMIC DNA]</scope>
    <source>
        <strain evidence="3 4">AX4</strain>
    </source>
</reference>
<dbReference type="SUPFAM" id="SSF56024">
    <property type="entry name" value="Phospholipase D/nuclease"/>
    <property type="match status" value="2"/>
</dbReference>
<dbReference type="PaxDb" id="44689-DDB0237932"/>
<dbReference type="EMBL" id="AAFI02000070">
    <property type="protein sequence ID" value="EAL65113.2"/>
    <property type="molecule type" value="Genomic_DNA"/>
</dbReference>
<dbReference type="CDD" id="cd09159">
    <property type="entry name" value="PLDc_ybhO_like_2"/>
    <property type="match status" value="1"/>
</dbReference>
<feature type="domain" description="PLD phosphodiesterase" evidence="2">
    <location>
        <begin position="155"/>
        <end position="182"/>
    </location>
</feature>
<dbReference type="OMA" id="WITTPYY"/>
<dbReference type="GO" id="GO:0030572">
    <property type="term" value="F:phosphatidyltransferase activity"/>
    <property type="evidence" value="ECO:0007669"/>
    <property type="project" value="UniProtKB-ARBA"/>
</dbReference>
<dbReference type="InterPro" id="IPR025202">
    <property type="entry name" value="PLD-like_dom"/>
</dbReference>
<feature type="region of interest" description="Disordered" evidence="1">
    <location>
        <begin position="344"/>
        <end position="367"/>
    </location>
</feature>
<dbReference type="GO" id="GO:0032049">
    <property type="term" value="P:cardiolipin biosynthetic process"/>
    <property type="evidence" value="ECO:0007669"/>
    <property type="project" value="UniProtKB-ARBA"/>
</dbReference>
<evidence type="ECO:0000259" key="2">
    <source>
        <dbReference type="PROSITE" id="PS50035"/>
    </source>
</evidence>
<dbReference type="InParanoid" id="Q54P99"/>
<sequence length="605" mass="70074">MNSFLARVGSLGNIFKSKSFSQQFRKNLKNESYYKKVKSSWMNATQKLFKLDEPTKGNNVTIFFTGDEMFRHMWGCIKSAKESIYLETYTIEPDLIGNKTIELLTEAQRRGVQVKFAYDSIGSSGLSDFDIYEMRVSGVDIYQFNPVEISSILPYTLRNHRKIIVVDEKYGFCGGMNISGKYASSNMDGGKDYFRDTHCMIEGPAVKNLLNIFHDSVKDKRIIEKPVNKIGSPALLALHFPYASEMDSKIYKKPIYELNEEFKESIENNNQYINNNDNNNYKDKELDDEYEDEDDTFNDITQSTYYHYQPPINSTNYTNNNKIRQNEKNLIKLETQQQFLKDEDLTEFTIEDDDDDEEGEDDDENEDEFKEFVSLTSEYKNLENLNKLNDYLNDESNINLNNGNGSGSKKIEIVQSKTISNAVVQVQQSNQFRNKREIQKALLIALNKSYDHCYFTTPYFLPPRKLRKAIVNAAKRGVDVKIITAGKSDVPWFRNASRYIYPLFLKHEKIKIYELESITLHAKTLSIDGMYSTIGSYNLDTWSQRNLEANLAFFSPNVVKVLEDQFKNDLKSCSEVTLKDIGNRPFLDRLICFFAFQMSKILKPT</sequence>
<dbReference type="Proteomes" id="UP000002195">
    <property type="component" value="Unassembled WGS sequence"/>
</dbReference>
<dbReference type="PANTHER" id="PTHR21248:SF22">
    <property type="entry name" value="PHOSPHOLIPASE D"/>
    <property type="match status" value="1"/>
</dbReference>
<dbReference type="Gene3D" id="3.30.870.10">
    <property type="entry name" value="Endonuclease Chain A"/>
    <property type="match status" value="2"/>
</dbReference>
<dbReference type="InterPro" id="IPR001736">
    <property type="entry name" value="PLipase_D/transphosphatidylase"/>
</dbReference>
<evidence type="ECO:0000313" key="3">
    <source>
        <dbReference type="EMBL" id="EAL65113.2"/>
    </source>
</evidence>
<dbReference type="KEGG" id="ddi:DDB_G0284687"/>
<dbReference type="PROSITE" id="PS50035">
    <property type="entry name" value="PLD"/>
    <property type="match status" value="2"/>
</dbReference>
<dbReference type="VEuPathDB" id="AmoebaDB:DDB_G0284687"/>
<dbReference type="RefSeq" id="XP_638476.2">
    <property type="nucleotide sequence ID" value="XM_633384.2"/>
</dbReference>
<keyword evidence="4" id="KW-1185">Reference proteome</keyword>
<gene>
    <name evidence="3" type="ORF">DDB_G0284687</name>
</gene>